<keyword evidence="3 12" id="KW-0378">Hydrolase</keyword>
<dbReference type="RefSeq" id="WP_047259212.1">
    <property type="nucleotide sequence ID" value="NZ_CP011546.1"/>
</dbReference>
<organism evidence="12 13">
    <name type="scientific">Corynebacterium uterequi</name>
    <dbReference type="NCBI Taxonomy" id="1072256"/>
    <lineage>
        <taxon>Bacteria</taxon>
        <taxon>Bacillati</taxon>
        <taxon>Actinomycetota</taxon>
        <taxon>Actinomycetes</taxon>
        <taxon>Mycobacteriales</taxon>
        <taxon>Corynebacteriaceae</taxon>
        <taxon>Corynebacterium</taxon>
    </lineage>
</organism>
<dbReference type="EC" id="3.6.4.-" evidence="12"/>
<dbReference type="NCBIfam" id="NF007284">
    <property type="entry name" value="PRK09751.1"/>
    <property type="match status" value="1"/>
</dbReference>
<evidence type="ECO:0000256" key="4">
    <source>
        <dbReference type="ARBA" id="ARBA00022806"/>
    </source>
</evidence>
<dbReference type="SMART" id="SM00490">
    <property type="entry name" value="HELICc"/>
    <property type="match status" value="1"/>
</dbReference>
<proteinExistence type="predicted"/>
<keyword evidence="8" id="KW-0413">Isomerase</keyword>
<evidence type="ECO:0000256" key="6">
    <source>
        <dbReference type="ARBA" id="ARBA00023125"/>
    </source>
</evidence>
<accession>A0A0G3HBM8</accession>
<evidence type="ECO:0000256" key="3">
    <source>
        <dbReference type="ARBA" id="ARBA00022801"/>
    </source>
</evidence>
<feature type="domain" description="Helicase ATP-binding" evidence="10">
    <location>
        <begin position="32"/>
        <end position="241"/>
    </location>
</feature>
<keyword evidence="5" id="KW-0067">ATP-binding</keyword>
<feature type="compositionally biased region" description="Low complexity" evidence="9">
    <location>
        <begin position="1314"/>
        <end position="1323"/>
    </location>
</feature>
<evidence type="ECO:0000259" key="10">
    <source>
        <dbReference type="PROSITE" id="PS51192"/>
    </source>
</evidence>
<dbReference type="OrthoDB" id="9815222at2"/>
<feature type="region of interest" description="Disordered" evidence="9">
    <location>
        <begin position="1314"/>
        <end position="1352"/>
    </location>
</feature>
<dbReference type="GO" id="GO:0016887">
    <property type="term" value="F:ATP hydrolysis activity"/>
    <property type="evidence" value="ECO:0007669"/>
    <property type="project" value="TreeGrafter"/>
</dbReference>
<protein>
    <submittedName>
        <fullName evidence="12">Lhr-like helicase</fullName>
        <ecNumber evidence="12">3.6.4.-</ecNumber>
    </submittedName>
</protein>
<dbReference type="Pfam" id="PF08494">
    <property type="entry name" value="DEAD_assoc"/>
    <property type="match status" value="1"/>
</dbReference>
<gene>
    <name evidence="12" type="ORF">CUTER_03280</name>
</gene>
<dbReference type="Pfam" id="PF23236">
    <property type="entry name" value="WHD_2nd_Lhr"/>
    <property type="match status" value="1"/>
</dbReference>
<dbReference type="EMBL" id="CP011546">
    <property type="protein sequence ID" value="AKK10664.1"/>
    <property type="molecule type" value="Genomic_DNA"/>
</dbReference>
<dbReference type="PATRIC" id="fig|1072256.5.peg.651"/>
<dbReference type="InterPro" id="IPR011545">
    <property type="entry name" value="DEAD/DEAH_box_helicase_dom"/>
</dbReference>
<dbReference type="PROSITE" id="PS51194">
    <property type="entry name" value="HELICASE_CTER"/>
    <property type="match status" value="1"/>
</dbReference>
<sequence>MTTDILDRFKPQVRTWFRDVFAAPTDVQQQAWRAISAGDHALVVAPTGSGKTLAAFLWSLNSLVERAGQQPLPLPVTGGTPPDSEQSRGVRVLYISPLKALGVDVERNLRAPLTGITRTAERLGVAVPDITVGVRSGDTSSAERSRQVRRPPDILITTPESAYLMLTSKAASILATVDTVIIDEIHALAGTKRGAHLALSLERLHRLTQPNGGFQRIGLSATVRPLSTVANFLGGDRPVEIIAPAAAKQWELSVRVPVADMADLPTPEDASTIGDAIVDDPLGLSGDDAHPVDLGPGGAESALPQQKSIWPFIERQLYEEIQRNRASLVFVNSRRTAERLTSRLNELWALEHDPESLSPQLRRDPAQLMKSTDVAGTAPPVLARAHHGSVSKDERAATETMLKEGALRAVVSTSSLELGIDMGAIDAVIQVESPPSVASGLQRVGRAGHAVGAISRGVFYPKHRSDLVQSAVTVTRMRSGEIEELKVPANPLDVLVQHTVAAVAVEDLDVDEWFATVRRAWPYKDLARDVFDAVLDLVSGVYPSTDFAELKPRVIYDRASNTLSARPGAQRVAVTNAGTIPDRGMFGVFLASSDDSGRGPRRVGELDEEMVYESRVGDVFTLGASSWRIEDITRDQVLVTPAPGHTGRLPFWSGDSLGRPYELGRALGAFRREAHSVAHDDAALAELTPDLDEYARGNLATFLVEQAEATGVVPDETTLVLERFRDELGDWRVVLHTPFGKGVNAAWALAVGATVAARTGMDAQAVAGDDGIVLRLPDADAEPGGDLFVFDPDDIEDIVTEQVGGSALFASRFRECAARALLLPRRNPGKRAPLWQQRQRAEQLLDVARKYPSFPIILETVRECLRDVYDLPALREVMDHLQHRRVRIAEVTTEQPSPFASSLLFNYTGAFMYEGDTPLAEKRAAALALDPALLAKLLGTVELRDLLDAEVIAETHDRLNWVARVRTPEEVADALRIIGPIDVERLPHHCADGLAALGERAVSVVEQHLGDRVMRVRIAGREHLAQSLDAALLRDGLGVPVPPGIPAQQATIVDALEQLITRWARTRGPFVLRDLADAFGLGAGTAHSALTQLARAGKIVEGRYRQGVDDAEYIAAEVLTVIRSRSLAAARAATKPVSQSTFGRFLPDWQQVAPVGERPHLRGADGVFSVLEQLAGVRLPASAWETLVLPQRVGDYSPLHLDELTSSGEILVVGAGKAGASDPWIMLLPADYAPELLDDVLGGPEEPTLSAVQLAIVEVLGRGGGFLFGELRDDIAAFAPATPDELREAMWGLVDAGIIAPDGFAPIRARLAGGSGRAASGSAHRSRRRPARSRLRMGRAGMNRPQTPPDMVGRWSLVPRASTDATTRSLTRGEIWLERYGVVTRGSIVAENVLGGFALAYKVLSGFEESGKAMRGYVVEQLGAAQFSTPAIIDRMRAVADSGDVTGWPSGTRDPDLVVLAAADPANPYGAALPWPETGGSARVSRAAGALVVLVDGLLIAHITRGGRTVTTFFDSLPEVGESAARLWERVVGAVEDVVGRGLMKPVTVEKIDAVPALESPAVADLRAAGASLSPRGIRIGGRAAAPRGPRRGRSVTEAMESLNFDD</sequence>
<evidence type="ECO:0000256" key="2">
    <source>
        <dbReference type="ARBA" id="ARBA00022763"/>
    </source>
</evidence>
<feature type="region of interest" description="Disordered" evidence="9">
    <location>
        <begin position="1580"/>
        <end position="1607"/>
    </location>
</feature>
<dbReference type="InterPro" id="IPR055369">
    <property type="entry name" value="WH2_Lhr"/>
</dbReference>
<dbReference type="Pfam" id="PF23234">
    <property type="entry name" value="WHD_4th_Lhr"/>
    <property type="match status" value="1"/>
</dbReference>
<dbReference type="Pfam" id="PF00271">
    <property type="entry name" value="Helicase_C"/>
    <property type="match status" value="1"/>
</dbReference>
<reference evidence="12 13" key="1">
    <citation type="journal article" date="2015" name="Genome Announc.">
        <title>Virulence Factor Genes Detected in the Complete Genome Sequence of Corynebacterium uterequi DSM 45634, Isolated from the Uterus of a Maiden Mare.</title>
        <authorList>
            <person name="Ruckert C."/>
            <person name="Kriete M."/>
            <person name="Jaenicke S."/>
            <person name="Winkler A."/>
            <person name="Tauch A."/>
        </authorList>
    </citation>
    <scope>NUCLEOTIDE SEQUENCE [LARGE SCALE GENOMIC DNA]</scope>
    <source>
        <strain evidence="12 13">DSM 45634</strain>
    </source>
</reference>
<dbReference type="SUPFAM" id="SSF52540">
    <property type="entry name" value="P-loop containing nucleoside triphosphate hydrolases"/>
    <property type="match status" value="1"/>
</dbReference>
<evidence type="ECO:0000256" key="8">
    <source>
        <dbReference type="ARBA" id="ARBA00023235"/>
    </source>
</evidence>
<keyword evidence="13" id="KW-1185">Reference proteome</keyword>
<evidence type="ECO:0000313" key="12">
    <source>
        <dbReference type="EMBL" id="AKK10664.1"/>
    </source>
</evidence>
<evidence type="ECO:0000313" key="13">
    <source>
        <dbReference type="Proteomes" id="UP000035548"/>
    </source>
</evidence>
<evidence type="ECO:0000256" key="1">
    <source>
        <dbReference type="ARBA" id="ARBA00022741"/>
    </source>
</evidence>
<evidence type="ECO:0000259" key="11">
    <source>
        <dbReference type="PROSITE" id="PS51194"/>
    </source>
</evidence>
<dbReference type="GO" id="GO:0005524">
    <property type="term" value="F:ATP binding"/>
    <property type="evidence" value="ECO:0007669"/>
    <property type="project" value="UniProtKB-KW"/>
</dbReference>
<dbReference type="STRING" id="1072256.CUTER_03280"/>
<dbReference type="Gene3D" id="3.40.50.300">
    <property type="entry name" value="P-loop containing nucleotide triphosphate hydrolases"/>
    <property type="match status" value="2"/>
</dbReference>
<keyword evidence="1" id="KW-0547">Nucleotide-binding</keyword>
<dbReference type="InterPro" id="IPR013701">
    <property type="entry name" value="Lhr-like_DEAD/DEAH_assoc"/>
</dbReference>
<evidence type="ECO:0000256" key="7">
    <source>
        <dbReference type="ARBA" id="ARBA00023204"/>
    </source>
</evidence>
<keyword evidence="2" id="KW-0227">DNA damage</keyword>
<reference evidence="13" key="2">
    <citation type="submission" date="2015-05" db="EMBL/GenBank/DDBJ databases">
        <title>Complete genome sequence of Corynebacterium uterequi DSM 45634, isolated from the uterus of a maiden mare.</title>
        <authorList>
            <person name="Ruckert C."/>
            <person name="Albersmeier A."/>
            <person name="Winkler A."/>
            <person name="Tauch A."/>
        </authorList>
    </citation>
    <scope>NUCLEOTIDE SEQUENCE [LARGE SCALE GENOMIC DNA]</scope>
    <source>
        <strain evidence="13">DSM 45634</strain>
    </source>
</reference>
<dbReference type="InterPro" id="IPR055367">
    <property type="entry name" value="WH4_Lhr"/>
</dbReference>
<dbReference type="InterPro" id="IPR027417">
    <property type="entry name" value="P-loop_NTPase"/>
</dbReference>
<dbReference type="CDD" id="cd17922">
    <property type="entry name" value="DEXHc_LHR-like"/>
    <property type="match status" value="1"/>
</dbReference>
<dbReference type="GO" id="GO:0004386">
    <property type="term" value="F:helicase activity"/>
    <property type="evidence" value="ECO:0007669"/>
    <property type="project" value="UniProtKB-KW"/>
</dbReference>
<dbReference type="InterPro" id="IPR001650">
    <property type="entry name" value="Helicase_C-like"/>
</dbReference>
<dbReference type="GO" id="GO:0003677">
    <property type="term" value="F:DNA binding"/>
    <property type="evidence" value="ECO:0007669"/>
    <property type="project" value="UniProtKB-KW"/>
</dbReference>
<keyword evidence="6" id="KW-0238">DNA-binding</keyword>
<dbReference type="PANTHER" id="PTHR47962">
    <property type="entry name" value="ATP-DEPENDENT HELICASE LHR-RELATED-RELATED"/>
    <property type="match status" value="1"/>
</dbReference>
<feature type="compositionally biased region" description="Basic residues" evidence="9">
    <location>
        <begin position="1324"/>
        <end position="1337"/>
    </location>
</feature>
<evidence type="ECO:0000256" key="5">
    <source>
        <dbReference type="ARBA" id="ARBA00022840"/>
    </source>
</evidence>
<dbReference type="InterPro" id="IPR055368">
    <property type="entry name" value="WH3_Lhr"/>
</dbReference>
<dbReference type="Pfam" id="PF00270">
    <property type="entry name" value="DEAD"/>
    <property type="match status" value="1"/>
</dbReference>
<dbReference type="SMART" id="SM00487">
    <property type="entry name" value="DEXDc"/>
    <property type="match status" value="1"/>
</dbReference>
<keyword evidence="4 12" id="KW-0347">Helicase</keyword>
<name>A0A0G3HBM8_9CORY</name>
<dbReference type="GO" id="GO:0006281">
    <property type="term" value="P:DNA repair"/>
    <property type="evidence" value="ECO:0007669"/>
    <property type="project" value="UniProtKB-KW"/>
</dbReference>
<dbReference type="InterPro" id="IPR045628">
    <property type="entry name" value="Lhr_WH_dom"/>
</dbReference>
<dbReference type="Pfam" id="PF19306">
    <property type="entry name" value="WHD_Lhr"/>
    <property type="match status" value="1"/>
</dbReference>
<dbReference type="InterPro" id="IPR052511">
    <property type="entry name" value="ATP-dep_Helicase"/>
</dbReference>
<dbReference type="InterPro" id="IPR014001">
    <property type="entry name" value="Helicase_ATP-bd"/>
</dbReference>
<dbReference type="Pfam" id="PF23235">
    <property type="entry name" value="WHD_3rd_Lhr"/>
    <property type="match status" value="1"/>
</dbReference>
<dbReference type="KEGG" id="cut:CUTER_03280"/>
<dbReference type="PROSITE" id="PS51192">
    <property type="entry name" value="HELICASE_ATP_BIND_1"/>
    <property type="match status" value="1"/>
</dbReference>
<evidence type="ECO:0000256" key="9">
    <source>
        <dbReference type="SAM" id="MobiDB-lite"/>
    </source>
</evidence>
<keyword evidence="7" id="KW-0234">DNA repair</keyword>
<dbReference type="PANTHER" id="PTHR47962:SF5">
    <property type="entry name" value="ATP-DEPENDENT HELICASE LHR-RELATED"/>
    <property type="match status" value="1"/>
</dbReference>
<feature type="domain" description="Helicase C-terminal" evidence="11">
    <location>
        <begin position="313"/>
        <end position="493"/>
    </location>
</feature>
<dbReference type="Proteomes" id="UP000035548">
    <property type="component" value="Chromosome"/>
</dbReference>